<dbReference type="STRING" id="1238182.C882_4246"/>
<proteinExistence type="predicted"/>
<evidence type="ECO:0000313" key="3">
    <source>
        <dbReference type="EMBL" id="EKV30909.1"/>
    </source>
</evidence>
<evidence type="ECO:0000313" key="4">
    <source>
        <dbReference type="Proteomes" id="UP000009881"/>
    </source>
</evidence>
<keyword evidence="2" id="KW-0472">Membrane</keyword>
<keyword evidence="4" id="KW-1185">Reference proteome</keyword>
<feature type="transmembrane region" description="Helical" evidence="2">
    <location>
        <begin position="59"/>
        <end position="84"/>
    </location>
</feature>
<name>K9H1G3_9PROT</name>
<accession>K9H1G3</accession>
<dbReference type="Proteomes" id="UP000009881">
    <property type="component" value="Unassembled WGS sequence"/>
</dbReference>
<feature type="region of interest" description="Disordered" evidence="1">
    <location>
        <begin position="1"/>
        <end position="21"/>
    </location>
</feature>
<dbReference type="RefSeq" id="WP_009540354.1">
    <property type="nucleotide sequence ID" value="NZ_ANHY01000007.1"/>
</dbReference>
<sequence>MSKTPETTGPRKSPGQEDSGGLSLPPLPWLIGAAVVLAVLVGADAVIDFKPHFGVDGIFGFHAAYGLLSGLFVVIVAKIAGIFLKRTDTYYDAD</sequence>
<organism evidence="3 4">
    <name type="scientific">Caenispirillum salinarum AK4</name>
    <dbReference type="NCBI Taxonomy" id="1238182"/>
    <lineage>
        <taxon>Bacteria</taxon>
        <taxon>Pseudomonadati</taxon>
        <taxon>Pseudomonadota</taxon>
        <taxon>Alphaproteobacteria</taxon>
        <taxon>Rhodospirillales</taxon>
        <taxon>Novispirillaceae</taxon>
        <taxon>Caenispirillum</taxon>
    </lineage>
</organism>
<dbReference type="AlphaFoldDB" id="K9H1G3"/>
<evidence type="ECO:0000256" key="1">
    <source>
        <dbReference type="SAM" id="MobiDB-lite"/>
    </source>
</evidence>
<keyword evidence="2" id="KW-1133">Transmembrane helix</keyword>
<dbReference type="eggNOG" id="ENOG50337TS">
    <property type="taxonomic scope" value="Bacteria"/>
</dbReference>
<dbReference type="EMBL" id="ANHY01000007">
    <property type="protein sequence ID" value="EKV30909.1"/>
    <property type="molecule type" value="Genomic_DNA"/>
</dbReference>
<keyword evidence="2" id="KW-0812">Transmembrane</keyword>
<protein>
    <submittedName>
        <fullName evidence="3">Uncharacterized protein</fullName>
    </submittedName>
</protein>
<reference evidence="3 4" key="1">
    <citation type="journal article" date="2013" name="Genome Announc.">
        <title>Draft Genome Sequence of an Alphaproteobacterium, Caenispirillum salinarum AK4(T), Isolated from a Solar Saltern.</title>
        <authorList>
            <person name="Khatri I."/>
            <person name="Singh A."/>
            <person name="Korpole S."/>
            <person name="Pinnaka A.K."/>
            <person name="Subramanian S."/>
        </authorList>
    </citation>
    <scope>NUCLEOTIDE SEQUENCE [LARGE SCALE GENOMIC DNA]</scope>
    <source>
        <strain evidence="3 4">AK4</strain>
    </source>
</reference>
<feature type="transmembrane region" description="Helical" evidence="2">
    <location>
        <begin position="27"/>
        <end position="47"/>
    </location>
</feature>
<gene>
    <name evidence="3" type="ORF">C882_4246</name>
</gene>
<comment type="caution">
    <text evidence="3">The sequence shown here is derived from an EMBL/GenBank/DDBJ whole genome shotgun (WGS) entry which is preliminary data.</text>
</comment>
<evidence type="ECO:0000256" key="2">
    <source>
        <dbReference type="SAM" id="Phobius"/>
    </source>
</evidence>
<dbReference type="OrthoDB" id="282116at2"/>